<evidence type="ECO:0000256" key="11">
    <source>
        <dbReference type="PROSITE-ProRule" id="PRU00278"/>
    </source>
</evidence>
<comment type="subcellular location">
    <subcellularLocation>
        <location evidence="1">Cell inner membrane</location>
        <topology evidence="1">Single-pass type II membrane protein</topology>
        <orientation evidence="1">Periplasmic side</orientation>
    </subcellularLocation>
</comment>
<evidence type="ECO:0000256" key="6">
    <source>
        <dbReference type="ARBA" id="ARBA00023136"/>
    </source>
</evidence>
<evidence type="ECO:0000256" key="12">
    <source>
        <dbReference type="SAM" id="Phobius"/>
    </source>
</evidence>
<evidence type="ECO:0000256" key="2">
    <source>
        <dbReference type="ARBA" id="ARBA00022475"/>
    </source>
</evidence>
<dbReference type="InterPro" id="IPR027304">
    <property type="entry name" value="Trigger_fact/SurA_dom_sf"/>
</dbReference>
<dbReference type="Gene3D" id="3.10.50.40">
    <property type="match status" value="1"/>
</dbReference>
<keyword evidence="5 12" id="KW-1133">Transmembrane helix</keyword>
<feature type="transmembrane region" description="Helical" evidence="12">
    <location>
        <begin position="12"/>
        <end position="30"/>
    </location>
</feature>
<dbReference type="InterPro" id="IPR046357">
    <property type="entry name" value="PPIase_dom_sf"/>
</dbReference>
<gene>
    <name evidence="14" type="ORF">ENV60_01620</name>
</gene>
<comment type="caution">
    <text evidence="14">The sequence shown here is derived from an EMBL/GenBank/DDBJ whole genome shotgun (WGS) entry which is preliminary data.</text>
</comment>
<reference evidence="14" key="1">
    <citation type="journal article" date="2020" name="mSystems">
        <title>Genome- and Community-Level Interaction Insights into Carbon Utilization and Element Cycling Functions of Hydrothermarchaeota in Hydrothermal Sediment.</title>
        <authorList>
            <person name="Zhou Z."/>
            <person name="Liu Y."/>
            <person name="Xu W."/>
            <person name="Pan J."/>
            <person name="Luo Z.H."/>
            <person name="Li M."/>
        </authorList>
    </citation>
    <scope>NUCLEOTIDE SEQUENCE [LARGE SCALE GENOMIC DNA]</scope>
    <source>
        <strain evidence="14">SpSt-774</strain>
    </source>
</reference>
<dbReference type="AlphaFoldDB" id="A0A7C4XTN7"/>
<name>A0A7C4XTN7_UNCW3</name>
<dbReference type="GO" id="GO:0005886">
    <property type="term" value="C:plasma membrane"/>
    <property type="evidence" value="ECO:0007669"/>
    <property type="project" value="UniProtKB-SubCell"/>
</dbReference>
<evidence type="ECO:0000256" key="1">
    <source>
        <dbReference type="ARBA" id="ARBA00004382"/>
    </source>
</evidence>
<dbReference type="GO" id="GO:0003755">
    <property type="term" value="F:peptidyl-prolyl cis-trans isomerase activity"/>
    <property type="evidence" value="ECO:0007669"/>
    <property type="project" value="UniProtKB-KW"/>
</dbReference>
<accession>A0A7C4XTN7</accession>
<proteinExistence type="inferred from homology"/>
<organism evidence="14">
    <name type="scientific">candidate division WOR-3 bacterium</name>
    <dbReference type="NCBI Taxonomy" id="2052148"/>
    <lineage>
        <taxon>Bacteria</taxon>
        <taxon>Bacteria division WOR-3</taxon>
    </lineage>
</organism>
<dbReference type="PROSITE" id="PS50198">
    <property type="entry name" value="PPIC_PPIASE_2"/>
    <property type="match status" value="1"/>
</dbReference>
<dbReference type="Pfam" id="PF13145">
    <property type="entry name" value="Rotamase_2"/>
    <property type="match status" value="1"/>
</dbReference>
<evidence type="ECO:0000256" key="4">
    <source>
        <dbReference type="ARBA" id="ARBA00022692"/>
    </source>
</evidence>
<evidence type="ECO:0000256" key="3">
    <source>
        <dbReference type="ARBA" id="ARBA00022519"/>
    </source>
</evidence>
<evidence type="ECO:0000259" key="13">
    <source>
        <dbReference type="PROSITE" id="PS50198"/>
    </source>
</evidence>
<feature type="domain" description="PpiC" evidence="13">
    <location>
        <begin position="223"/>
        <end position="318"/>
    </location>
</feature>
<dbReference type="SUPFAM" id="SSF54534">
    <property type="entry name" value="FKBP-like"/>
    <property type="match status" value="1"/>
</dbReference>
<evidence type="ECO:0000256" key="10">
    <source>
        <dbReference type="ARBA" id="ARBA00042775"/>
    </source>
</evidence>
<dbReference type="InterPro" id="IPR000297">
    <property type="entry name" value="PPIase_PpiC"/>
</dbReference>
<evidence type="ECO:0000313" key="14">
    <source>
        <dbReference type="EMBL" id="HGV96979.1"/>
    </source>
</evidence>
<keyword evidence="4 12" id="KW-0812">Transmembrane</keyword>
<keyword evidence="11" id="KW-0697">Rotamase</keyword>
<keyword evidence="3" id="KW-0997">Cell inner membrane</keyword>
<dbReference type="Pfam" id="PF13623">
    <property type="entry name" value="SurA_N_2"/>
    <property type="match status" value="1"/>
</dbReference>
<dbReference type="EMBL" id="DTGZ01000030">
    <property type="protein sequence ID" value="HGV96979.1"/>
    <property type="molecule type" value="Genomic_DNA"/>
</dbReference>
<comment type="similarity">
    <text evidence="8">Belongs to the PpiD chaperone family.</text>
</comment>
<keyword evidence="6 12" id="KW-0472">Membrane</keyword>
<dbReference type="PANTHER" id="PTHR47529:SF1">
    <property type="entry name" value="PERIPLASMIC CHAPERONE PPID"/>
    <property type="match status" value="1"/>
</dbReference>
<evidence type="ECO:0000256" key="8">
    <source>
        <dbReference type="ARBA" id="ARBA00038408"/>
    </source>
</evidence>
<evidence type="ECO:0000256" key="7">
    <source>
        <dbReference type="ARBA" id="ARBA00023186"/>
    </source>
</evidence>
<keyword evidence="2" id="KW-1003">Cell membrane</keyword>
<dbReference type="Gene3D" id="1.10.4030.10">
    <property type="entry name" value="Porin chaperone SurA, peptide-binding domain"/>
    <property type="match status" value="1"/>
</dbReference>
<protein>
    <recommendedName>
        <fullName evidence="9">Periplasmic chaperone PpiD</fullName>
    </recommendedName>
    <alternativeName>
        <fullName evidence="10">Periplasmic folding chaperone</fullName>
    </alternativeName>
</protein>
<dbReference type="PANTHER" id="PTHR47529">
    <property type="entry name" value="PEPTIDYL-PROLYL CIS-TRANS ISOMERASE D"/>
    <property type="match status" value="1"/>
</dbReference>
<sequence>MMQNFRRNTRIILFVVVAAFVLLIFFQWGLDVTGISQRQEVNIAKIDGVPIAYTDYIRFAQSKERENKNITREEVWNLMLEEVIWNNLIKKENIRVVDEELWAIIKSNPPREVYESEYMKDSAGNFDYNKYLQLLRSPQSRQWLMEYEFNLRKQLPKEKLRSLIFTMGWVSPFEDSIIMSKYAVFYDFSFLSLPLFRIRGKVKISDEELKEFYNKNIKDFTYPETKVLKYIFFEKIPSADDSNEAKGNLEDLLLRIKEGEDFLAVAKEVSSDTLIEKRFKDEKDLLPYEADVYKKLKDGEVSDIISTPAGFEVIKRVNKGLIYSAKVKVDVSPTTISELSEKIESFRRTAKSTGFEEAAKEFALAVHKTMPLNPDRINFPVRNQEEMAKAVKKIKPKDIIGPFSGFNGYYIFALDSLIPGRVLDLNNEKDKEIIRARYERQKLKDGLSEYLNNIFAQLQSGVTLEKIAEQDTTLFIQTGFTNLRLSDVELRYGAEFAGALAGLEPGQVSKPLITEWAGYIIRCDKKNSLPFDTTMVRYLQYVRRMRLENLSQAIFTPKKIIDNRDKFFE</sequence>
<keyword evidence="11" id="KW-0413">Isomerase</keyword>
<dbReference type="InterPro" id="IPR052029">
    <property type="entry name" value="PpiD_chaperone"/>
</dbReference>
<evidence type="ECO:0000256" key="5">
    <source>
        <dbReference type="ARBA" id="ARBA00022989"/>
    </source>
</evidence>
<evidence type="ECO:0000256" key="9">
    <source>
        <dbReference type="ARBA" id="ARBA00040743"/>
    </source>
</evidence>
<dbReference type="SUPFAM" id="SSF109998">
    <property type="entry name" value="Triger factor/SurA peptide-binding domain-like"/>
    <property type="match status" value="1"/>
</dbReference>
<keyword evidence="7" id="KW-0143">Chaperone</keyword>